<proteinExistence type="predicted"/>
<accession>A0A2G9HIA9</accession>
<keyword evidence="3" id="KW-1185">Reference proteome</keyword>
<dbReference type="PANTHER" id="PTHR33972:SF26">
    <property type="match status" value="1"/>
</dbReference>
<organism evidence="2 3">
    <name type="scientific">Handroanthus impetiginosus</name>
    <dbReference type="NCBI Taxonomy" id="429701"/>
    <lineage>
        <taxon>Eukaryota</taxon>
        <taxon>Viridiplantae</taxon>
        <taxon>Streptophyta</taxon>
        <taxon>Embryophyta</taxon>
        <taxon>Tracheophyta</taxon>
        <taxon>Spermatophyta</taxon>
        <taxon>Magnoliopsida</taxon>
        <taxon>eudicotyledons</taxon>
        <taxon>Gunneridae</taxon>
        <taxon>Pentapetalae</taxon>
        <taxon>asterids</taxon>
        <taxon>lamiids</taxon>
        <taxon>Lamiales</taxon>
        <taxon>Bignoniaceae</taxon>
        <taxon>Crescentiina</taxon>
        <taxon>Tabebuia alliance</taxon>
        <taxon>Handroanthus</taxon>
    </lineage>
</organism>
<dbReference type="OrthoDB" id="1095098at2759"/>
<protein>
    <submittedName>
        <fullName evidence="2">Uncharacterized protein</fullName>
    </submittedName>
</protein>
<evidence type="ECO:0000313" key="3">
    <source>
        <dbReference type="Proteomes" id="UP000231279"/>
    </source>
</evidence>
<evidence type="ECO:0000313" key="2">
    <source>
        <dbReference type="EMBL" id="PIN17040.1"/>
    </source>
</evidence>
<evidence type="ECO:0000256" key="1">
    <source>
        <dbReference type="SAM" id="MobiDB-lite"/>
    </source>
</evidence>
<gene>
    <name evidence="2" type="ORF">CDL12_10296</name>
</gene>
<feature type="region of interest" description="Disordered" evidence="1">
    <location>
        <begin position="165"/>
        <end position="186"/>
    </location>
</feature>
<dbReference type="PANTHER" id="PTHR33972">
    <property type="entry name" value="EXPRESSED PROTEIN"/>
    <property type="match status" value="1"/>
</dbReference>
<sequence>MAMSRIFSQPLPRSFLRRPTAIISHHRYRSNKTHHGQLIEVEIDPSSSQVDSPEATAEVITIGIKKLEDAIHNIAVRRAAPDWLPFLPGYSYWVPPRASAIRAHHPDSMIELIGKLTSSGAARNGGLPLDSLLEEEHATPKGWPSSAFYVEGTSPTYPIPVVEEEVKVQGNDDEVNNTSNSKDEEG</sequence>
<dbReference type="EMBL" id="NKXS01001745">
    <property type="protein sequence ID" value="PIN17040.1"/>
    <property type="molecule type" value="Genomic_DNA"/>
</dbReference>
<reference evidence="3" key="1">
    <citation type="journal article" date="2018" name="Gigascience">
        <title>Genome assembly of the Pink Ipe (Handroanthus impetiginosus, Bignoniaceae), a highly valued, ecologically keystone Neotropical timber forest tree.</title>
        <authorList>
            <person name="Silva-Junior O.B."/>
            <person name="Grattapaglia D."/>
            <person name="Novaes E."/>
            <person name="Collevatti R.G."/>
        </authorList>
    </citation>
    <scope>NUCLEOTIDE SEQUENCE [LARGE SCALE GENOMIC DNA]</scope>
    <source>
        <strain evidence="3">cv. UFG-1</strain>
    </source>
</reference>
<dbReference type="STRING" id="429701.A0A2G9HIA9"/>
<name>A0A2G9HIA9_9LAMI</name>
<dbReference type="Proteomes" id="UP000231279">
    <property type="component" value="Unassembled WGS sequence"/>
</dbReference>
<comment type="caution">
    <text evidence="2">The sequence shown here is derived from an EMBL/GenBank/DDBJ whole genome shotgun (WGS) entry which is preliminary data.</text>
</comment>
<dbReference type="AlphaFoldDB" id="A0A2G9HIA9"/>